<dbReference type="VEuPathDB" id="FungiDB:BDV34DRAFT_96678"/>
<sequence length="113" mass="12585">MAAWNITTHSHADYTGYPTSFTGEIQSFAKRCSCSIHLSIRNECFKGFIRRTPPSPTRIQQDWSVLWGNILPCGHKQASFDRTEAQPRWNCLGSLSSLSSLSSPSSPSSPHDK</sequence>
<evidence type="ECO:0000313" key="1">
    <source>
        <dbReference type="EMBL" id="KAB8205739.1"/>
    </source>
</evidence>
<proteinExistence type="predicted"/>
<name>A0A5N6DKW8_ASPPA</name>
<dbReference type="AlphaFoldDB" id="A0A5N6DKW8"/>
<organism evidence="1 2">
    <name type="scientific">Aspergillus parasiticus</name>
    <dbReference type="NCBI Taxonomy" id="5067"/>
    <lineage>
        <taxon>Eukaryota</taxon>
        <taxon>Fungi</taxon>
        <taxon>Dikarya</taxon>
        <taxon>Ascomycota</taxon>
        <taxon>Pezizomycotina</taxon>
        <taxon>Eurotiomycetes</taxon>
        <taxon>Eurotiomycetidae</taxon>
        <taxon>Eurotiales</taxon>
        <taxon>Aspergillaceae</taxon>
        <taxon>Aspergillus</taxon>
        <taxon>Aspergillus subgen. Circumdati</taxon>
    </lineage>
</organism>
<protein>
    <submittedName>
        <fullName evidence="1">Uncharacterized protein</fullName>
    </submittedName>
</protein>
<dbReference type="OMA" id="GNILPCG"/>
<keyword evidence="2" id="KW-1185">Reference proteome</keyword>
<evidence type="ECO:0000313" key="2">
    <source>
        <dbReference type="Proteomes" id="UP000326532"/>
    </source>
</evidence>
<dbReference type="Proteomes" id="UP000326532">
    <property type="component" value="Unassembled WGS sequence"/>
</dbReference>
<reference evidence="1 2" key="1">
    <citation type="submission" date="2019-04" db="EMBL/GenBank/DDBJ databases">
        <title>Fungal friends and foes A comparative genomics study of 23 Aspergillus species from section Flavi.</title>
        <authorList>
            <consortium name="DOE Joint Genome Institute"/>
            <person name="Kjaerbolling I."/>
            <person name="Vesth T.C."/>
            <person name="Frisvad J.C."/>
            <person name="Nybo J.L."/>
            <person name="Theobald S."/>
            <person name="Kildgaard S."/>
            <person name="Petersen T.I."/>
            <person name="Kuo A."/>
            <person name="Sato A."/>
            <person name="Lyhne E.K."/>
            <person name="Kogle M.E."/>
            <person name="Wiebenga A."/>
            <person name="Kun R.S."/>
            <person name="Lubbers R.J."/>
            <person name="Makela M.R."/>
            <person name="Barry K."/>
            <person name="Chovatia M."/>
            <person name="Clum A."/>
            <person name="Daum C."/>
            <person name="Haridas S."/>
            <person name="He G."/>
            <person name="LaButti K."/>
            <person name="Lipzen A."/>
            <person name="Mondo S."/>
            <person name="Pangilinan J."/>
            <person name="Riley R."/>
            <person name="Salamov A."/>
            <person name="Simmons B.A."/>
            <person name="Magnuson J.K."/>
            <person name="Henrissat B."/>
            <person name="Mortensen U.H."/>
            <person name="Larsen T.O."/>
            <person name="De vries R.P."/>
            <person name="Grigoriev I.V."/>
            <person name="Machida M."/>
            <person name="Baker S.E."/>
            <person name="Andersen M.R."/>
        </authorList>
    </citation>
    <scope>NUCLEOTIDE SEQUENCE [LARGE SCALE GENOMIC DNA]</scope>
    <source>
        <strain evidence="1 2">CBS 117618</strain>
    </source>
</reference>
<gene>
    <name evidence="1" type="ORF">BDV34DRAFT_96678</name>
</gene>
<accession>A0A5N6DKW8</accession>
<dbReference type="EMBL" id="ML734968">
    <property type="protein sequence ID" value="KAB8205739.1"/>
    <property type="molecule type" value="Genomic_DNA"/>
</dbReference>